<name>A0AAF0E909_9BASI</name>
<evidence type="ECO:0000313" key="1">
    <source>
        <dbReference type="EMBL" id="WFD20504.1"/>
    </source>
</evidence>
<keyword evidence="1" id="KW-0808">Transferase</keyword>
<organism evidence="1 2">
    <name type="scientific">Malassezia caprae</name>
    <dbReference type="NCBI Taxonomy" id="1381934"/>
    <lineage>
        <taxon>Eukaryota</taxon>
        <taxon>Fungi</taxon>
        <taxon>Dikarya</taxon>
        <taxon>Basidiomycota</taxon>
        <taxon>Ustilaginomycotina</taxon>
        <taxon>Malasseziomycetes</taxon>
        <taxon>Malasseziales</taxon>
        <taxon>Malasseziaceae</taxon>
        <taxon>Malassezia</taxon>
    </lineage>
</organism>
<dbReference type="GO" id="GO:0032259">
    <property type="term" value="P:methylation"/>
    <property type="evidence" value="ECO:0007669"/>
    <property type="project" value="UniProtKB-KW"/>
</dbReference>
<dbReference type="Proteomes" id="UP001220961">
    <property type="component" value="Chromosome 5"/>
</dbReference>
<dbReference type="EMBL" id="CP119912">
    <property type="protein sequence ID" value="WFD20504.1"/>
    <property type="molecule type" value="Genomic_DNA"/>
</dbReference>
<keyword evidence="1" id="KW-0489">Methyltransferase</keyword>
<keyword evidence="2" id="KW-1185">Reference proteome</keyword>
<dbReference type="AlphaFoldDB" id="A0AAF0E909"/>
<sequence>MDGKDVADFETVAYELSTQASEVIYATQGTAALATCLKDAWKSFPSVLWTGSLSQSSTPTESHADAVAVLDALCQAMTPTATSLHMECFHERIEMSDADAPVEKIMTFTSGGRIIVLDLELGLCRKDDRWAPSVGLHISYATGDSAMVPDNNKQLENMLCAWLQQLMHVLFGLEVDPRVLARCKPSNENTALAQAMRLWDSFVSSLAILASIDGIMVEPTQESKEDLFQRFASLCASAEDVCAKEARTLASHYGKHVDFSVDLQEQPDIVDLLQRYGHGVSLCHYHTPYLSLAFTSQHMATVRICPTLIPFASEEDAPVVSARRLVDMPAEVNQVWHAQGHYADRPIRPLAYIAQVEPPMAIPHSMARSVYGACGLASHRLETSRDESQSGFLAQNLTSKSSYQAYLHDEGVREVSALPFQCLARLYRALEILQECAQWTRVLRGTENDTSKRPMCTLQLEPDTAQGTCRLRLHTTAAHAPTTMINATAWPMLTNKTGWAWEAKAMRWDGTAIGSTTSNETTSADEMHWPDHLVLVRIRDILDAWAGTL</sequence>
<accession>A0AAF0E909</accession>
<dbReference type="GO" id="GO:0106335">
    <property type="term" value="F:tRNA (5-carboxymethyluridine(34)-5-O)-methyltransferase activity"/>
    <property type="evidence" value="ECO:0007669"/>
    <property type="project" value="UniProtKB-EC"/>
</dbReference>
<proteinExistence type="predicted"/>
<reference evidence="1" key="1">
    <citation type="submission" date="2023-03" db="EMBL/GenBank/DDBJ databases">
        <title>Mating type loci evolution in Malassezia.</title>
        <authorList>
            <person name="Coelho M.A."/>
        </authorList>
    </citation>
    <scope>NUCLEOTIDE SEQUENCE</scope>
    <source>
        <strain evidence="1">CBS 10434</strain>
    </source>
</reference>
<protein>
    <submittedName>
        <fullName evidence="1">tRNA (Carboxymethyluridine(34)-5-O)-methyltransferase</fullName>
        <ecNumber evidence="1">2.1.1.229</ecNumber>
    </submittedName>
</protein>
<evidence type="ECO:0000313" key="2">
    <source>
        <dbReference type="Proteomes" id="UP001220961"/>
    </source>
</evidence>
<gene>
    <name evidence="1" type="primary">TRM9</name>
    <name evidence="1" type="ORF">MCAP1_002750</name>
</gene>
<dbReference type="EC" id="2.1.1.229" evidence="1"/>